<evidence type="ECO:0000256" key="4">
    <source>
        <dbReference type="ARBA" id="ARBA00018426"/>
    </source>
</evidence>
<dbReference type="Pfam" id="PF01042">
    <property type="entry name" value="Ribonuc_L-PSP"/>
    <property type="match status" value="2"/>
</dbReference>
<dbReference type="Proteomes" id="UP000594263">
    <property type="component" value="Unplaced"/>
</dbReference>
<protein>
    <recommendedName>
        <fullName evidence="4">Diphthine--ammonia ligase</fullName>
        <ecNumber evidence="3">6.3.1.14</ecNumber>
    </recommendedName>
    <alternativeName>
        <fullName evidence="9">ATP-binding domain-containing protein 4</fullName>
    </alternativeName>
    <alternativeName>
        <fullName evidence="8">Diphthamide synthase</fullName>
    </alternativeName>
    <alternativeName>
        <fullName evidence="10">Diphthamide synthetase</fullName>
    </alternativeName>
    <alternativeName>
        <fullName evidence="11">Protein DPH6 homolog</fullName>
    </alternativeName>
</protein>
<dbReference type="InterPro" id="IPR014729">
    <property type="entry name" value="Rossmann-like_a/b/a_fold"/>
</dbReference>
<dbReference type="GO" id="GO:0005524">
    <property type="term" value="F:ATP binding"/>
    <property type="evidence" value="ECO:0007669"/>
    <property type="project" value="UniProtKB-KW"/>
</dbReference>
<dbReference type="CDD" id="cd01994">
    <property type="entry name" value="AANH_PF0828-like"/>
    <property type="match status" value="1"/>
</dbReference>
<dbReference type="InterPro" id="IPR035959">
    <property type="entry name" value="RutC-like_sf"/>
</dbReference>
<keyword evidence="15" id="KW-1185">Reference proteome</keyword>
<comment type="catalytic activity">
    <reaction evidence="12">
        <text>diphthine-[translation elongation factor 2] + NH4(+) + ATP = diphthamide-[translation elongation factor 2] + AMP + diphosphate + H(+)</text>
        <dbReference type="Rhea" id="RHEA:19753"/>
        <dbReference type="Rhea" id="RHEA-COMP:10172"/>
        <dbReference type="Rhea" id="RHEA-COMP:10174"/>
        <dbReference type="ChEBI" id="CHEBI:15378"/>
        <dbReference type="ChEBI" id="CHEBI:16692"/>
        <dbReference type="ChEBI" id="CHEBI:28938"/>
        <dbReference type="ChEBI" id="CHEBI:30616"/>
        <dbReference type="ChEBI" id="CHEBI:33019"/>
        <dbReference type="ChEBI" id="CHEBI:82696"/>
        <dbReference type="ChEBI" id="CHEBI:456215"/>
        <dbReference type="EC" id="6.3.1.14"/>
    </reaction>
</comment>
<comment type="pathway">
    <text evidence="1">Protein modification; peptidyl-diphthamide biosynthesis.</text>
</comment>
<dbReference type="InterPro" id="IPR030662">
    <property type="entry name" value="DPH6/MJ0570"/>
</dbReference>
<dbReference type="Gene3D" id="3.40.50.620">
    <property type="entry name" value="HUPs"/>
    <property type="match status" value="1"/>
</dbReference>
<accession>A0A7N1A6F3</accession>
<evidence type="ECO:0000256" key="5">
    <source>
        <dbReference type="ARBA" id="ARBA00022598"/>
    </source>
</evidence>
<evidence type="ECO:0000259" key="13">
    <source>
        <dbReference type="Pfam" id="PF01902"/>
    </source>
</evidence>
<proteinExistence type="inferred from homology"/>
<name>A0A7N1A6F3_KALFE</name>
<organism evidence="14 15">
    <name type="scientific">Kalanchoe fedtschenkoi</name>
    <name type="common">Lavender scallops</name>
    <name type="synonym">South American air plant</name>
    <dbReference type="NCBI Taxonomy" id="63787"/>
    <lineage>
        <taxon>Eukaryota</taxon>
        <taxon>Viridiplantae</taxon>
        <taxon>Streptophyta</taxon>
        <taxon>Embryophyta</taxon>
        <taxon>Tracheophyta</taxon>
        <taxon>Spermatophyta</taxon>
        <taxon>Magnoliopsida</taxon>
        <taxon>eudicotyledons</taxon>
        <taxon>Gunneridae</taxon>
        <taxon>Pentapetalae</taxon>
        <taxon>Saxifragales</taxon>
        <taxon>Crassulaceae</taxon>
        <taxon>Kalanchoe</taxon>
    </lineage>
</organism>
<dbReference type="InterPro" id="IPR006175">
    <property type="entry name" value="YjgF/YER057c/UK114"/>
</dbReference>
<dbReference type="AlphaFoldDB" id="A0A7N1A6F3"/>
<dbReference type="PANTHER" id="PTHR12196">
    <property type="entry name" value="DOMAIN OF UNKNOWN FUNCTION 71 DUF71 -CONTAINING PROTEIN"/>
    <property type="match status" value="1"/>
</dbReference>
<dbReference type="CDD" id="cd06156">
    <property type="entry name" value="eu_AANH_C_2"/>
    <property type="match status" value="1"/>
</dbReference>
<evidence type="ECO:0000256" key="12">
    <source>
        <dbReference type="ARBA" id="ARBA00048108"/>
    </source>
</evidence>
<dbReference type="PANTHER" id="PTHR12196:SF2">
    <property type="entry name" value="DIPHTHINE--AMMONIA LIGASE"/>
    <property type="match status" value="1"/>
</dbReference>
<dbReference type="FunFam" id="3.90.1490.10:FF:000001">
    <property type="entry name" value="Diphthine--ammonia ligase"/>
    <property type="match status" value="1"/>
</dbReference>
<dbReference type="SUPFAM" id="SSF52402">
    <property type="entry name" value="Adenine nucleotide alpha hydrolases-like"/>
    <property type="match status" value="1"/>
</dbReference>
<dbReference type="FunFam" id="3.40.50.620:FF:000069">
    <property type="entry name" value="diphthine--ammonia ligase"/>
    <property type="match status" value="1"/>
</dbReference>
<dbReference type="GO" id="GO:0017178">
    <property type="term" value="F:diphthine-ammonia ligase activity"/>
    <property type="evidence" value="ECO:0007669"/>
    <property type="project" value="UniProtKB-EC"/>
</dbReference>
<evidence type="ECO:0000256" key="9">
    <source>
        <dbReference type="ARBA" id="ARBA00031202"/>
    </source>
</evidence>
<evidence type="ECO:0000256" key="10">
    <source>
        <dbReference type="ARBA" id="ARBA00031552"/>
    </source>
</evidence>
<keyword evidence="6" id="KW-0547">Nucleotide-binding</keyword>
<evidence type="ECO:0000256" key="11">
    <source>
        <dbReference type="ARBA" id="ARBA00032849"/>
    </source>
</evidence>
<keyword evidence="5" id="KW-0436">Ligase</keyword>
<evidence type="ECO:0000256" key="8">
    <source>
        <dbReference type="ARBA" id="ARBA00029814"/>
    </source>
</evidence>
<evidence type="ECO:0000313" key="15">
    <source>
        <dbReference type="Proteomes" id="UP000594263"/>
    </source>
</evidence>
<evidence type="ECO:0000313" key="14">
    <source>
        <dbReference type="EnsemblPlants" id="Kaladp0095s0502.1.v1.1"/>
    </source>
</evidence>
<comment type="similarity">
    <text evidence="2">Belongs to the Diphthine--ammonia ligase family.</text>
</comment>
<dbReference type="SUPFAM" id="SSF55298">
    <property type="entry name" value="YjgF-like"/>
    <property type="match status" value="2"/>
</dbReference>
<keyword evidence="7" id="KW-0067">ATP-binding</keyword>
<evidence type="ECO:0000256" key="2">
    <source>
        <dbReference type="ARBA" id="ARBA00008496"/>
    </source>
</evidence>
<dbReference type="EnsemblPlants" id="Kaladp0095s0502.1.v1.1">
    <property type="protein sequence ID" value="Kaladp0095s0502.1.v1.1"/>
    <property type="gene ID" value="Kaladp0095s0502.v1.1"/>
</dbReference>
<dbReference type="Gene3D" id="3.30.1330.40">
    <property type="entry name" value="RutC-like"/>
    <property type="match status" value="2"/>
</dbReference>
<dbReference type="GO" id="GO:0017183">
    <property type="term" value="P:protein histidyl modification to diphthamide"/>
    <property type="evidence" value="ECO:0007669"/>
    <property type="project" value="TreeGrafter"/>
</dbReference>
<evidence type="ECO:0000256" key="1">
    <source>
        <dbReference type="ARBA" id="ARBA00005156"/>
    </source>
</evidence>
<dbReference type="NCBIfam" id="TIGR00290">
    <property type="entry name" value="MJ0570_dom"/>
    <property type="match status" value="1"/>
</dbReference>
<dbReference type="OMA" id="EFQVVLH"/>
<reference evidence="14" key="1">
    <citation type="submission" date="2021-01" db="UniProtKB">
        <authorList>
            <consortium name="EnsemblPlants"/>
        </authorList>
    </citation>
    <scope>IDENTIFICATION</scope>
</reference>
<feature type="domain" description="Diphthamide synthase" evidence="13">
    <location>
        <begin position="1"/>
        <end position="226"/>
    </location>
</feature>
<dbReference type="Pfam" id="PF01902">
    <property type="entry name" value="Diphthami_syn_2"/>
    <property type="match status" value="1"/>
</dbReference>
<dbReference type="EC" id="6.3.1.14" evidence="3"/>
<dbReference type="InterPro" id="IPR002761">
    <property type="entry name" value="Diphthami_syn_dom"/>
</dbReference>
<evidence type="ECO:0000256" key="7">
    <source>
        <dbReference type="ARBA" id="ARBA00022840"/>
    </source>
</evidence>
<evidence type="ECO:0000256" key="6">
    <source>
        <dbReference type="ARBA" id="ARBA00022741"/>
    </source>
</evidence>
<dbReference type="Gene3D" id="3.90.1490.10">
    <property type="entry name" value="putative n-type atp pyrophosphatase, domain 2"/>
    <property type="match status" value="1"/>
</dbReference>
<sequence length="733" mass="80891">MDVVGLVSGGKDSCYAMMKCVQYGHKIVALANLMPDDNLVDELDSYMYQTVGHQIIVCYAECMGVPLFRRRIRGTTRHQNLSYRLTPGDEVEDMFILLSEVKRQIPSIAAVSSGAIASDYQRLRVESICSRLGLVSLAYLWKQDQSFLLSEMISNKIVAIIVKVAALGLDPAKHLGKEIAELNPYLHKLKELYGINVCGEGGEYETLTLDCPLFTGARIMLTNFEVILHSSGVIAPVGILHPSGFHLIKKDDSVPLSNRTSSVFEVVNDCSPEAEDASQPVVISNSVHLSDCKLRISGTGNDSVFSICCWLTDGCQSSADLQSDLEVVLQKIDSVLLERGCGWESVLYIHLYIADMKAFSSANQMYVKYITQDKCPFGVPSRSTIELPLSKVGLGKAYVEALVTTDKSKQVLHVQSISCWAPSCIGPYSQATLHNNIIYMAGQLGLDPPTMVLCSGGLSGEMEQALENSEAIAKSFKCSVSSSAILFVVYCSKEIPALERTKIQEKMDDFLKRNRAANFSKHTRYLDPIFVYVLVPDLPKQALVEVKPVLYVSGNDAMMSDTEDPHTIEPNEWGFQHESWHDSGIQKCIVKGSVCSVILSITDQLATKLCSQSGNQNIEMSGDDQSALQMENIAKFAIYKLGNLLWENNFFWDDVTTLRVYVPISSILIPMEKLSLIFNHAFEEFSQTSQRTKYTKADAVVNLVPVMGSGGSAVAMNDMITCELFAQKLANHL</sequence>
<dbReference type="Gramene" id="Kaladp0095s0502.1.v1.1">
    <property type="protein sequence ID" value="Kaladp0095s0502.1.v1.1"/>
    <property type="gene ID" value="Kaladp0095s0502.v1.1"/>
</dbReference>
<evidence type="ECO:0000256" key="3">
    <source>
        <dbReference type="ARBA" id="ARBA00012089"/>
    </source>
</evidence>